<feature type="compositionally biased region" description="Low complexity" evidence="2">
    <location>
        <begin position="38"/>
        <end position="67"/>
    </location>
</feature>
<feature type="domain" description="RRM" evidence="3">
    <location>
        <begin position="142"/>
        <end position="219"/>
    </location>
</feature>
<dbReference type="InterPro" id="IPR012677">
    <property type="entry name" value="Nucleotide-bd_a/b_plait_sf"/>
</dbReference>
<evidence type="ECO:0000313" key="4">
    <source>
        <dbReference type="EMBL" id="CAK0881266.1"/>
    </source>
</evidence>
<dbReference type="PROSITE" id="PS50102">
    <property type="entry name" value="RRM"/>
    <property type="match status" value="1"/>
</dbReference>
<dbReference type="Pfam" id="PF16367">
    <property type="entry name" value="RRM_7"/>
    <property type="match status" value="1"/>
</dbReference>
<reference evidence="4" key="1">
    <citation type="submission" date="2023-10" db="EMBL/GenBank/DDBJ databases">
        <authorList>
            <person name="Chen Y."/>
            <person name="Shah S."/>
            <person name="Dougan E. K."/>
            <person name="Thang M."/>
            <person name="Chan C."/>
        </authorList>
    </citation>
    <scope>NUCLEOTIDE SEQUENCE [LARGE SCALE GENOMIC DNA]</scope>
</reference>
<dbReference type="InterPro" id="IPR035979">
    <property type="entry name" value="RBD_domain_sf"/>
</dbReference>
<organism evidence="4 5">
    <name type="scientific">Prorocentrum cordatum</name>
    <dbReference type="NCBI Taxonomy" id="2364126"/>
    <lineage>
        <taxon>Eukaryota</taxon>
        <taxon>Sar</taxon>
        <taxon>Alveolata</taxon>
        <taxon>Dinophyceae</taxon>
        <taxon>Prorocentrales</taxon>
        <taxon>Prorocentraceae</taxon>
        <taxon>Prorocentrum</taxon>
    </lineage>
</organism>
<feature type="compositionally biased region" description="Polar residues" evidence="2">
    <location>
        <begin position="17"/>
        <end position="27"/>
    </location>
</feature>
<keyword evidence="1" id="KW-0694">RNA-binding</keyword>
<feature type="region of interest" description="Disordered" evidence="2">
    <location>
        <begin position="1"/>
        <end position="135"/>
    </location>
</feature>
<evidence type="ECO:0000256" key="1">
    <source>
        <dbReference type="PROSITE-ProRule" id="PRU00176"/>
    </source>
</evidence>
<dbReference type="Gene3D" id="3.30.70.330">
    <property type="match status" value="1"/>
</dbReference>
<feature type="compositionally biased region" description="Low complexity" evidence="2">
    <location>
        <begin position="7"/>
        <end position="16"/>
    </location>
</feature>
<accession>A0ABN9W8U4</accession>
<feature type="compositionally biased region" description="Polar residues" evidence="2">
    <location>
        <begin position="95"/>
        <end position="105"/>
    </location>
</feature>
<name>A0ABN9W8U4_9DINO</name>
<proteinExistence type="predicted"/>
<sequence>MAGPEGGAAPEVPGTPSTVAQRASKNASPLAATLQPQSRRASGARLGSRPGRPSAAPGSPSSLDSDGGARGGLELLGGKPRAQAASALEQAGSPPLSSVSTSAGLTPSPEGRGKAARARQGARRSPGRAGLASTSEALAQSKKVFVGGVPQEMSQEELQSVFSSYWVKTAWLQQCRVGTGGGATGPQRKHRGFGFVVFYDGDAVEQIIGSGDSKFIPGW</sequence>
<dbReference type="Proteomes" id="UP001189429">
    <property type="component" value="Unassembled WGS sequence"/>
</dbReference>
<evidence type="ECO:0000313" key="5">
    <source>
        <dbReference type="Proteomes" id="UP001189429"/>
    </source>
</evidence>
<evidence type="ECO:0000256" key="2">
    <source>
        <dbReference type="SAM" id="MobiDB-lite"/>
    </source>
</evidence>
<keyword evidence="5" id="KW-1185">Reference proteome</keyword>
<dbReference type="InterPro" id="IPR000504">
    <property type="entry name" value="RRM_dom"/>
</dbReference>
<gene>
    <name evidence="4" type="ORF">PCOR1329_LOCUS64179</name>
</gene>
<dbReference type="EMBL" id="CAUYUJ010018171">
    <property type="protein sequence ID" value="CAK0881266.1"/>
    <property type="molecule type" value="Genomic_DNA"/>
</dbReference>
<dbReference type="SUPFAM" id="SSF54928">
    <property type="entry name" value="RNA-binding domain, RBD"/>
    <property type="match status" value="1"/>
</dbReference>
<comment type="caution">
    <text evidence="4">The sequence shown here is derived from an EMBL/GenBank/DDBJ whole genome shotgun (WGS) entry which is preliminary data.</text>
</comment>
<protein>
    <recommendedName>
        <fullName evidence="3">RRM domain-containing protein</fullName>
    </recommendedName>
</protein>
<feature type="compositionally biased region" description="Basic residues" evidence="2">
    <location>
        <begin position="114"/>
        <end position="126"/>
    </location>
</feature>
<evidence type="ECO:0000259" key="3">
    <source>
        <dbReference type="PROSITE" id="PS50102"/>
    </source>
</evidence>